<dbReference type="AlphaFoldDB" id="A0AAW0GXR4"/>
<evidence type="ECO:0000256" key="1">
    <source>
        <dbReference type="ARBA" id="ARBA00004123"/>
    </source>
</evidence>
<feature type="compositionally biased region" description="Basic and acidic residues" evidence="8">
    <location>
        <begin position="164"/>
        <end position="176"/>
    </location>
</feature>
<dbReference type="GO" id="GO:0005634">
    <property type="term" value="C:nucleus"/>
    <property type="evidence" value="ECO:0007669"/>
    <property type="project" value="UniProtKB-SubCell"/>
</dbReference>
<organism evidence="11 12">
    <name type="scientific">Cerrena zonata</name>
    <dbReference type="NCBI Taxonomy" id="2478898"/>
    <lineage>
        <taxon>Eukaryota</taxon>
        <taxon>Fungi</taxon>
        <taxon>Dikarya</taxon>
        <taxon>Basidiomycota</taxon>
        <taxon>Agaricomycotina</taxon>
        <taxon>Agaricomycetes</taxon>
        <taxon>Polyporales</taxon>
        <taxon>Cerrenaceae</taxon>
        <taxon>Cerrena</taxon>
    </lineage>
</organism>
<evidence type="ECO:0000256" key="4">
    <source>
        <dbReference type="ARBA" id="ARBA00022840"/>
    </source>
</evidence>
<keyword evidence="5 7" id="KW-0175">Coiled coil</keyword>
<dbReference type="SUPFAM" id="SSF52540">
    <property type="entry name" value="P-loop containing nucleoside triphosphate hydrolases"/>
    <property type="match status" value="1"/>
</dbReference>
<comment type="subcellular location">
    <subcellularLocation>
        <location evidence="1">Nucleus</location>
    </subcellularLocation>
</comment>
<dbReference type="InterPro" id="IPR003395">
    <property type="entry name" value="RecF/RecN/SMC_N"/>
</dbReference>
<dbReference type="PANTHER" id="PTHR18937">
    <property type="entry name" value="STRUCTURAL MAINTENANCE OF CHROMOSOMES SMC FAMILY MEMBER"/>
    <property type="match status" value="1"/>
</dbReference>
<keyword evidence="6" id="KW-0539">Nucleus</keyword>
<evidence type="ECO:0000256" key="6">
    <source>
        <dbReference type="ARBA" id="ARBA00023242"/>
    </source>
</evidence>
<keyword evidence="12" id="KW-1185">Reference proteome</keyword>
<keyword evidence="4" id="KW-0067">ATP-binding</keyword>
<dbReference type="GO" id="GO:0005524">
    <property type="term" value="F:ATP binding"/>
    <property type="evidence" value="ECO:0007669"/>
    <property type="project" value="UniProtKB-KW"/>
</dbReference>
<name>A0AAW0GXR4_9APHY</name>
<dbReference type="Pfam" id="PF06470">
    <property type="entry name" value="SMC_hinge"/>
    <property type="match status" value="1"/>
</dbReference>
<dbReference type="SUPFAM" id="SSF75553">
    <property type="entry name" value="Smc hinge domain"/>
    <property type="match status" value="1"/>
</dbReference>
<evidence type="ECO:0000259" key="9">
    <source>
        <dbReference type="Pfam" id="PF02463"/>
    </source>
</evidence>
<feature type="coiled-coil region" evidence="7">
    <location>
        <begin position="493"/>
        <end position="580"/>
    </location>
</feature>
<proteinExistence type="inferred from homology"/>
<evidence type="ECO:0000256" key="8">
    <source>
        <dbReference type="SAM" id="MobiDB-lite"/>
    </source>
</evidence>
<dbReference type="FunFam" id="3.40.50.300:FF:000585">
    <property type="entry name" value="Structural maintenance of chromosomes 4"/>
    <property type="match status" value="1"/>
</dbReference>
<dbReference type="InterPro" id="IPR036277">
    <property type="entry name" value="SMC_hinge_sf"/>
</dbReference>
<feature type="compositionally biased region" description="Low complexity" evidence="8">
    <location>
        <begin position="53"/>
        <end position="63"/>
    </location>
</feature>
<protein>
    <recommendedName>
        <fullName evidence="13">Structural maintenance of chromosomes protein 4</fullName>
    </recommendedName>
</protein>
<feature type="domain" description="RecF/RecN/SMC N-terminal" evidence="9">
    <location>
        <begin position="309"/>
        <end position="447"/>
    </location>
</feature>
<evidence type="ECO:0000256" key="2">
    <source>
        <dbReference type="ARBA" id="ARBA00006005"/>
    </source>
</evidence>
<evidence type="ECO:0000313" key="11">
    <source>
        <dbReference type="EMBL" id="KAK7695127.1"/>
    </source>
</evidence>
<dbReference type="EMBL" id="JASBNA010000002">
    <property type="protein sequence ID" value="KAK7695127.1"/>
    <property type="molecule type" value="Genomic_DNA"/>
</dbReference>
<evidence type="ECO:0000256" key="3">
    <source>
        <dbReference type="ARBA" id="ARBA00022741"/>
    </source>
</evidence>
<feature type="domain" description="SMC hinge" evidence="10">
    <location>
        <begin position="839"/>
        <end position="881"/>
    </location>
</feature>
<feature type="compositionally biased region" description="Acidic residues" evidence="8">
    <location>
        <begin position="97"/>
        <end position="108"/>
    </location>
</feature>
<evidence type="ECO:0000256" key="7">
    <source>
        <dbReference type="SAM" id="Coils"/>
    </source>
</evidence>
<gene>
    <name evidence="11" type="ORF">QCA50_002317</name>
</gene>
<evidence type="ECO:0008006" key="13">
    <source>
        <dbReference type="Google" id="ProtNLM"/>
    </source>
</evidence>
<evidence type="ECO:0000256" key="5">
    <source>
        <dbReference type="ARBA" id="ARBA00023054"/>
    </source>
</evidence>
<dbReference type="PANTHER" id="PTHR18937:SF172">
    <property type="entry name" value="STRUCTURAL MAINTENANCE OF CHROMOSOMES PROTEIN"/>
    <property type="match status" value="1"/>
</dbReference>
<dbReference type="Gene3D" id="3.40.50.300">
    <property type="entry name" value="P-loop containing nucleotide triphosphate hydrolases"/>
    <property type="match status" value="1"/>
</dbReference>
<accession>A0AAW0GXR4</accession>
<dbReference type="Proteomes" id="UP001385951">
    <property type="component" value="Unassembled WGS sequence"/>
</dbReference>
<feature type="compositionally biased region" description="Polar residues" evidence="8">
    <location>
        <begin position="202"/>
        <end position="212"/>
    </location>
</feature>
<feature type="compositionally biased region" description="Basic residues" evidence="8">
    <location>
        <begin position="113"/>
        <end position="124"/>
    </location>
</feature>
<sequence>MPPRRSTRSASVQPPPASEKPAPAKRKRGQLSEEVLADTVNTKPPSRSRKPPSRAASSSTKSRAQARPSLDDVPESDVEHDEEDSPPPVKKPRPSIGDDDDFAPEEDEVPKPSRSRRAPARKAPIKKEESESEEEVKPPRRNSRIKAPAATARPSRKVSAKAAKAPDSEDEAHIPEASDDSGPEALPPPKRAPRGAKVKVASKSSTPASQLPSRRGGRSSAIPKPEPIEETLPEPSVEPELQPSEDEEKEGTATPSGSGKPMEPEPTPEEEPYEEEHSLLDDIRPPPPKATQQPVIPEEPQGPKPRLVIHKMALINFKSYAGRQEIGPFHKSFSAIVGPNGSGKSNTIDALLFVFGYRASKMRQGKLSELIHNSARHPDLPECSVEVHFRDILDEDGPDAFSTIPGSTLVVARTAYKNNSSRYTINGRSSTYSEVQKLLKGKGIDLDHNRFLILQGEVESIAQMKPKAPSEHEDGLLEYLEDIIGTSNYKEPIEQAMHEVERLNEERVEKLNRLKIVERERNALEEQKREAEDYLRLQNEHIRALSRLWQWYIWRCLLGEEKFTEQIKDIEKELAEETEHNQEDIDHLEALEKHFKERSATYEEVKVAATEAMKDLTAHEKKQVSLEERRKHANTKTKKLKKSLQEDEHAHAEALRAIDDNGSRIKKGKSKADALEADLAKEEKVLEEIRDSLKDKTQVFHDQIEVKQKELQPWTAKINAKQAEIDVATSERDMLAQKAEQVKKTFETAKGDLERLQTDHESKSTELDELQARKGETVKEVKTAERRFQELQGHVQELRSKASSSRQRVDEAKASQAASTSQNKVLDTLTKLKNTGRISGFHGRLGSLGTIPNEYDVAVSTAGGSLNNLVVDTVEQGQKLYRVPS</sequence>
<evidence type="ECO:0000313" key="12">
    <source>
        <dbReference type="Proteomes" id="UP001385951"/>
    </source>
</evidence>
<dbReference type="InterPro" id="IPR010935">
    <property type="entry name" value="SMC_hinge"/>
</dbReference>
<evidence type="ECO:0000259" key="10">
    <source>
        <dbReference type="Pfam" id="PF06470"/>
    </source>
</evidence>
<dbReference type="GO" id="GO:0007076">
    <property type="term" value="P:mitotic chromosome condensation"/>
    <property type="evidence" value="ECO:0007669"/>
    <property type="project" value="TreeGrafter"/>
</dbReference>
<dbReference type="Gene3D" id="1.20.1060.20">
    <property type="match status" value="1"/>
</dbReference>
<feature type="compositionally biased region" description="Basic and acidic residues" evidence="8">
    <location>
        <begin position="275"/>
        <end position="284"/>
    </location>
</feature>
<comment type="similarity">
    <text evidence="2">Belongs to the SMC family. SMC4 subfamily.</text>
</comment>
<feature type="compositionally biased region" description="Acidic residues" evidence="8">
    <location>
        <begin position="72"/>
        <end position="85"/>
    </location>
</feature>
<dbReference type="InterPro" id="IPR027417">
    <property type="entry name" value="P-loop_NTPase"/>
</dbReference>
<feature type="region of interest" description="Disordered" evidence="8">
    <location>
        <begin position="793"/>
        <end position="823"/>
    </location>
</feature>
<keyword evidence="3" id="KW-0547">Nucleotide-binding</keyword>
<dbReference type="GO" id="GO:0000796">
    <property type="term" value="C:condensin complex"/>
    <property type="evidence" value="ECO:0007669"/>
    <property type="project" value="TreeGrafter"/>
</dbReference>
<comment type="caution">
    <text evidence="11">The sequence shown here is derived from an EMBL/GenBank/DDBJ whole genome shotgun (WGS) entry which is preliminary data.</text>
</comment>
<dbReference type="Pfam" id="PF02463">
    <property type="entry name" value="SMC_N"/>
    <property type="match status" value="1"/>
</dbReference>
<feature type="region of interest" description="Disordered" evidence="8">
    <location>
        <begin position="1"/>
        <end position="304"/>
    </location>
</feature>
<reference evidence="11 12" key="1">
    <citation type="submission" date="2022-09" db="EMBL/GenBank/DDBJ databases">
        <authorList>
            <person name="Palmer J.M."/>
        </authorList>
    </citation>
    <scope>NUCLEOTIDE SEQUENCE [LARGE SCALE GENOMIC DNA]</scope>
    <source>
        <strain evidence="11 12">DSM 7382</strain>
    </source>
</reference>